<dbReference type="InterPro" id="IPR012341">
    <property type="entry name" value="6hp_glycosidase-like_sf"/>
</dbReference>
<dbReference type="SUPFAM" id="SSF74650">
    <property type="entry name" value="Galactose mutarotase-like"/>
    <property type="match status" value="1"/>
</dbReference>
<feature type="region of interest" description="Disordered" evidence="2">
    <location>
        <begin position="868"/>
        <end position="921"/>
    </location>
</feature>
<feature type="domain" description="Glycoside hydrolase family 65 C-terminal" evidence="4">
    <location>
        <begin position="794"/>
        <end position="857"/>
    </location>
</feature>
<dbReference type="SUPFAM" id="SSF48208">
    <property type="entry name" value="Six-hairpin glycosidases"/>
    <property type="match status" value="1"/>
</dbReference>
<feature type="compositionally biased region" description="Basic and acidic residues" evidence="2">
    <location>
        <begin position="1"/>
        <end position="14"/>
    </location>
</feature>
<dbReference type="Gene3D" id="2.70.98.40">
    <property type="entry name" value="Glycoside hydrolase, family 65, N-terminal domain"/>
    <property type="match status" value="1"/>
</dbReference>
<dbReference type="Pfam" id="PF03636">
    <property type="entry name" value="Glyco_hydro_65N"/>
    <property type="match status" value="1"/>
</dbReference>
<feature type="region of interest" description="Disordered" evidence="2">
    <location>
        <begin position="1"/>
        <end position="74"/>
    </location>
</feature>
<reference evidence="6 7" key="1">
    <citation type="submission" date="2017-09" db="EMBL/GenBank/DDBJ databases">
        <title>Bacterial strain isolated from the female urinary microbiota.</title>
        <authorList>
            <person name="Thomas-White K."/>
            <person name="Kumar N."/>
            <person name="Forster S."/>
            <person name="Putonti C."/>
            <person name="Lawley T."/>
            <person name="Wolfe A.J."/>
        </authorList>
    </citation>
    <scope>NUCLEOTIDE SEQUENCE [LARGE SCALE GENOMIC DNA]</scope>
    <source>
        <strain evidence="6 7">UMB0908</strain>
    </source>
</reference>
<feature type="region of interest" description="Disordered" evidence="2">
    <location>
        <begin position="255"/>
        <end position="274"/>
    </location>
</feature>
<feature type="compositionally biased region" description="Basic and acidic residues" evidence="2">
    <location>
        <begin position="51"/>
        <end position="74"/>
    </location>
</feature>
<dbReference type="InterPro" id="IPR008928">
    <property type="entry name" value="6-hairpin_glycosidase_sf"/>
</dbReference>
<evidence type="ECO:0000256" key="2">
    <source>
        <dbReference type="SAM" id="MobiDB-lite"/>
    </source>
</evidence>
<name>A0A2N6T0W3_9CORY</name>
<dbReference type="Gene3D" id="2.60.420.10">
    <property type="entry name" value="Maltose phosphorylase, domain 3"/>
    <property type="match status" value="1"/>
</dbReference>
<evidence type="ECO:0000259" key="4">
    <source>
        <dbReference type="Pfam" id="PF03633"/>
    </source>
</evidence>
<dbReference type="Pfam" id="PF03632">
    <property type="entry name" value="Glyco_hydro_65m"/>
    <property type="match status" value="1"/>
</dbReference>
<comment type="caution">
    <text evidence="6">The sequence shown here is derived from an EMBL/GenBank/DDBJ whole genome shotgun (WGS) entry which is preliminary data.</text>
</comment>
<dbReference type="GO" id="GO:0004553">
    <property type="term" value="F:hydrolase activity, hydrolyzing O-glycosyl compounds"/>
    <property type="evidence" value="ECO:0007669"/>
    <property type="project" value="TreeGrafter"/>
</dbReference>
<dbReference type="InterPro" id="IPR005196">
    <property type="entry name" value="Glyco_hydro_65_N"/>
</dbReference>
<feature type="domain" description="Glycoside hydrolase family 65 central catalytic" evidence="3">
    <location>
        <begin position="422"/>
        <end position="785"/>
    </location>
</feature>
<dbReference type="InterPro" id="IPR005194">
    <property type="entry name" value="Glyco_hydro_65_C"/>
</dbReference>
<dbReference type="Proteomes" id="UP000235363">
    <property type="component" value="Unassembled WGS sequence"/>
</dbReference>
<dbReference type="PANTHER" id="PTHR11051:SF13">
    <property type="entry name" value="GLYCOSYL TRANSFERASE"/>
    <property type="match status" value="1"/>
</dbReference>
<sequence>MSRDDRENREDLARNENTGTGAAKIAAGLPVAPNDGGADPSESGVAAGSRTSEERRRQRREFEPTRADIHHHLVDAEGMMDRDVTPVDEWRLVEAKPGGIPIGVSETLFALSNGYIGMRANPPEGRDSAEHGTFINGLHETWHIRHAEDAYGLAREGQSIINAPDSKAMRLYIDDEPLRLGNAEVHDYERSLDFRDGVLRRRFNWRTPGGKKVRVTSERMVSFQEKHVAVMSLEVELLDSDAAVVINSQILNRQDGEDEYHDSDAAQGSELDPRRAETLEERVLNPTFQAEGEERSTLAFRCARSGMTVACAMDHLFTITTPDGSDPYLEVDQRTEQDSAQVLYHVNAPKGSIIRLEKFVSYHSSRHVRGEELAFRCARTLNRVRRIGLRALQENQQEWLERFWERSDVVVHNQPEIQQAVRWNIWQLVQASARAEIQGIPAKGMTGTGYGGHYFWDTEIYVLPFLSYTSPAFARNALRFRWDMLEAAWSRADELAHDGALFPWRTINGMESSAYYAAGTAQYHIDADIVYALMKYVYATGDVDFLLREGTDLLLSTARFWMSLGFFDAEREEFQIHSVTGPDEYNTVVNNNLYTNVMAQYNLTAAADVIRQMMVERPEAFREVCHRHDLEMAEVDEWEEAAAKMYVSFNERLGIHPQDDQFLLRKRWNLDDPEIGPKRPLLLHYHPLTIYRHQIIKQADVVLALFLQGNKFTEAEKRADYDYYDPLTTGDSSLSAVVQSIVAAELGYGEQAIDFFIRGLYVDLANLHGNAADGVHVASAGGVWQSLVYGFGGFRDHGGAFTIDPRLPDEWEGLTYRVTIYGCRLRVTVRRRTVEVVVEEGDHALGPINIAGHEVIVGAEPMTIVVGERPEHEPPPESEPDEEDLARIAEQADSPSDASPPAAPKGTGMQGDPAESKTTKK</sequence>
<evidence type="ECO:0000259" key="3">
    <source>
        <dbReference type="Pfam" id="PF03632"/>
    </source>
</evidence>
<evidence type="ECO:0000313" key="7">
    <source>
        <dbReference type="Proteomes" id="UP000235363"/>
    </source>
</evidence>
<feature type="domain" description="Glycoside hydrolase family 65 N-terminal" evidence="5">
    <location>
        <begin position="103"/>
        <end position="366"/>
    </location>
</feature>
<dbReference type="GO" id="GO:0030246">
    <property type="term" value="F:carbohydrate binding"/>
    <property type="evidence" value="ECO:0007669"/>
    <property type="project" value="InterPro"/>
</dbReference>
<dbReference type="InterPro" id="IPR037018">
    <property type="entry name" value="GH65_N"/>
</dbReference>
<dbReference type="InterPro" id="IPR005195">
    <property type="entry name" value="Glyco_hydro_65_M"/>
</dbReference>
<evidence type="ECO:0000256" key="1">
    <source>
        <dbReference type="ARBA" id="ARBA00023295"/>
    </source>
</evidence>
<dbReference type="PANTHER" id="PTHR11051">
    <property type="entry name" value="GLYCOSYL HYDROLASE-RELATED"/>
    <property type="match status" value="1"/>
</dbReference>
<organism evidence="6 7">
    <name type="scientific">Corynebacterium xerosis</name>
    <dbReference type="NCBI Taxonomy" id="1725"/>
    <lineage>
        <taxon>Bacteria</taxon>
        <taxon>Bacillati</taxon>
        <taxon>Actinomycetota</taxon>
        <taxon>Actinomycetes</taxon>
        <taxon>Mycobacteriales</taxon>
        <taxon>Corynebacteriaceae</taxon>
        <taxon>Corynebacterium</taxon>
    </lineage>
</organism>
<evidence type="ECO:0000313" key="6">
    <source>
        <dbReference type="EMBL" id="PMC62958.1"/>
    </source>
</evidence>
<dbReference type="Pfam" id="PF03633">
    <property type="entry name" value="Glyco_hydro_65C"/>
    <property type="match status" value="1"/>
</dbReference>
<dbReference type="GO" id="GO:0005975">
    <property type="term" value="P:carbohydrate metabolic process"/>
    <property type="evidence" value="ECO:0007669"/>
    <property type="project" value="InterPro"/>
</dbReference>
<proteinExistence type="predicted"/>
<protein>
    <submittedName>
        <fullName evidence="6">Family 65 glycosyl hydrolase</fullName>
    </submittedName>
</protein>
<dbReference type="Gene3D" id="1.50.10.10">
    <property type="match status" value="1"/>
</dbReference>
<dbReference type="AlphaFoldDB" id="A0A2N6T0W3"/>
<evidence type="ECO:0000259" key="5">
    <source>
        <dbReference type="Pfam" id="PF03636"/>
    </source>
</evidence>
<keyword evidence="1" id="KW-0326">Glycosidase</keyword>
<dbReference type="GO" id="GO:0016757">
    <property type="term" value="F:glycosyltransferase activity"/>
    <property type="evidence" value="ECO:0007669"/>
    <property type="project" value="UniProtKB-ARBA"/>
</dbReference>
<gene>
    <name evidence="6" type="ORF">CJ204_02675</name>
</gene>
<keyword evidence="6" id="KW-0378">Hydrolase</keyword>
<dbReference type="EMBL" id="PNHF01000004">
    <property type="protein sequence ID" value="PMC62958.1"/>
    <property type="molecule type" value="Genomic_DNA"/>
</dbReference>
<dbReference type="InterPro" id="IPR011013">
    <property type="entry name" value="Gal_mutarotase_sf_dom"/>
</dbReference>
<accession>A0A2N6T0W3</accession>